<proteinExistence type="predicted"/>
<name>A0A1T4M512_TREPO</name>
<keyword evidence="3" id="KW-1185">Reference proteome</keyword>
<dbReference type="STRING" id="261392.SAMN02745149_01835"/>
<dbReference type="RefSeq" id="WP_078933738.1">
    <property type="nucleotide sequence ID" value="NZ_FUWG01000014.1"/>
</dbReference>
<keyword evidence="1" id="KW-0732">Signal</keyword>
<evidence type="ECO:0000256" key="1">
    <source>
        <dbReference type="SAM" id="SignalP"/>
    </source>
</evidence>
<dbReference type="AlphaFoldDB" id="A0A1T4M512"/>
<dbReference type="OrthoDB" id="368857at2"/>
<reference evidence="2 3" key="1">
    <citation type="submission" date="2017-02" db="EMBL/GenBank/DDBJ databases">
        <authorList>
            <person name="Peterson S.W."/>
        </authorList>
    </citation>
    <scope>NUCLEOTIDE SEQUENCE [LARGE SCALE GENOMIC DNA]</scope>
    <source>
        <strain evidence="2 3">ATCC BAA-908</strain>
    </source>
</reference>
<protein>
    <submittedName>
        <fullName evidence="2">Uncharacterized protein</fullName>
    </submittedName>
</protein>
<evidence type="ECO:0000313" key="2">
    <source>
        <dbReference type="EMBL" id="SJZ61814.1"/>
    </source>
</evidence>
<sequence length="533" mass="61448">MKKTILLAVLLCISSVAFADKYIIRDVEYDVKGITRPYAIETKVLVDKKLVFKNEDELMDYINDYSQKLENTRVFEKISVDFSLKEHSQEETESSENTETLYDVYLKVSTKDSKHLLAVPYPKYDSNNGFSLRLKAKDTNFLGSMEEMAGDFNFAIEQDNENDDPEYKFGFNMEFATPFRLWKFNASWVNDIEVSYTLGESTPEWNLQTGLDLELPFDAFSVKFAFNQSFIRNLDYEDYDENGTMVHYGDGTYFVENAKVSVPIILQKVRDWGNIYYTPYIEATYNWDFDGISDLYPKYKSDDGLLGPAMEIGQSISTERINWIENFRNGMSASFTESVSYNFETYTFSPGISTELKAYKAFKHFCFSTDIYAFAYLNSNVSIGKRLRGIRDEQYFDSDTGDGDKKACYTPGAVVINLDLPIRIFKVHWEDVPVIKHIPYVRYFDMEVQLSPFIDIAFIKNRSTGTIFDYRDGFLAGGIEAIVYPLKWKGIQVRGSLGVDLGRKMPYIKGKLNQDWRDSVSAYEISIGIGLHY</sequence>
<evidence type="ECO:0000313" key="3">
    <source>
        <dbReference type="Proteomes" id="UP000190423"/>
    </source>
</evidence>
<feature type="signal peptide" evidence="1">
    <location>
        <begin position="1"/>
        <end position="19"/>
    </location>
</feature>
<dbReference type="Proteomes" id="UP000190423">
    <property type="component" value="Unassembled WGS sequence"/>
</dbReference>
<accession>A0A1T4M512</accession>
<organism evidence="2 3">
    <name type="scientific">Treponema porcinum</name>
    <dbReference type="NCBI Taxonomy" id="261392"/>
    <lineage>
        <taxon>Bacteria</taxon>
        <taxon>Pseudomonadati</taxon>
        <taxon>Spirochaetota</taxon>
        <taxon>Spirochaetia</taxon>
        <taxon>Spirochaetales</taxon>
        <taxon>Treponemataceae</taxon>
        <taxon>Treponema</taxon>
    </lineage>
</organism>
<dbReference type="EMBL" id="FUWG01000014">
    <property type="protein sequence ID" value="SJZ61814.1"/>
    <property type="molecule type" value="Genomic_DNA"/>
</dbReference>
<dbReference type="GeneID" id="78317116"/>
<gene>
    <name evidence="2" type="ORF">SAMN02745149_01835</name>
</gene>
<feature type="chain" id="PRO_5012707464" evidence="1">
    <location>
        <begin position="20"/>
        <end position="533"/>
    </location>
</feature>